<feature type="compositionally biased region" description="Low complexity" evidence="1">
    <location>
        <begin position="163"/>
        <end position="178"/>
    </location>
</feature>
<feature type="compositionally biased region" description="Basic residues" evidence="1">
    <location>
        <begin position="114"/>
        <end position="130"/>
    </location>
</feature>
<evidence type="ECO:0000313" key="2">
    <source>
        <dbReference type="EMBL" id="THU76994.1"/>
    </source>
</evidence>
<dbReference type="AlphaFoldDB" id="A0A4S8KMY1"/>
<accession>A0A4S8KMY1</accession>
<feature type="region of interest" description="Disordered" evidence="1">
    <location>
        <begin position="1"/>
        <end position="136"/>
    </location>
</feature>
<feature type="compositionally biased region" description="Polar residues" evidence="1">
    <location>
        <begin position="29"/>
        <end position="43"/>
    </location>
</feature>
<evidence type="ECO:0000256" key="1">
    <source>
        <dbReference type="SAM" id="MobiDB-lite"/>
    </source>
</evidence>
<feature type="region of interest" description="Disordered" evidence="1">
    <location>
        <begin position="155"/>
        <end position="194"/>
    </location>
</feature>
<dbReference type="OrthoDB" id="3063851at2759"/>
<evidence type="ECO:0000313" key="3">
    <source>
        <dbReference type="Proteomes" id="UP000297245"/>
    </source>
</evidence>
<gene>
    <name evidence="2" type="ORF">K435DRAFT_812866</name>
</gene>
<dbReference type="Proteomes" id="UP000297245">
    <property type="component" value="Unassembled WGS sequence"/>
</dbReference>
<protein>
    <submittedName>
        <fullName evidence="2">Uncharacterized protein</fullName>
    </submittedName>
</protein>
<keyword evidence="3" id="KW-1185">Reference proteome</keyword>
<feature type="compositionally biased region" description="Basic and acidic residues" evidence="1">
    <location>
        <begin position="97"/>
        <end position="113"/>
    </location>
</feature>
<proteinExistence type="predicted"/>
<dbReference type="EMBL" id="ML180608">
    <property type="protein sequence ID" value="THU76994.1"/>
    <property type="molecule type" value="Genomic_DNA"/>
</dbReference>
<feature type="compositionally biased region" description="Polar residues" evidence="1">
    <location>
        <begin position="183"/>
        <end position="193"/>
    </location>
</feature>
<reference evidence="2 3" key="1">
    <citation type="journal article" date="2019" name="Nat. Ecol. Evol.">
        <title>Megaphylogeny resolves global patterns of mushroom evolution.</title>
        <authorList>
            <person name="Varga T."/>
            <person name="Krizsan K."/>
            <person name="Foldi C."/>
            <person name="Dima B."/>
            <person name="Sanchez-Garcia M."/>
            <person name="Sanchez-Ramirez S."/>
            <person name="Szollosi G.J."/>
            <person name="Szarkandi J.G."/>
            <person name="Papp V."/>
            <person name="Albert L."/>
            <person name="Andreopoulos W."/>
            <person name="Angelini C."/>
            <person name="Antonin V."/>
            <person name="Barry K.W."/>
            <person name="Bougher N.L."/>
            <person name="Buchanan P."/>
            <person name="Buyck B."/>
            <person name="Bense V."/>
            <person name="Catcheside P."/>
            <person name="Chovatia M."/>
            <person name="Cooper J."/>
            <person name="Damon W."/>
            <person name="Desjardin D."/>
            <person name="Finy P."/>
            <person name="Geml J."/>
            <person name="Haridas S."/>
            <person name="Hughes K."/>
            <person name="Justo A."/>
            <person name="Karasinski D."/>
            <person name="Kautmanova I."/>
            <person name="Kiss B."/>
            <person name="Kocsube S."/>
            <person name="Kotiranta H."/>
            <person name="LaButti K.M."/>
            <person name="Lechner B.E."/>
            <person name="Liimatainen K."/>
            <person name="Lipzen A."/>
            <person name="Lukacs Z."/>
            <person name="Mihaltcheva S."/>
            <person name="Morgado L.N."/>
            <person name="Niskanen T."/>
            <person name="Noordeloos M.E."/>
            <person name="Ohm R.A."/>
            <person name="Ortiz-Santana B."/>
            <person name="Ovrebo C."/>
            <person name="Racz N."/>
            <person name="Riley R."/>
            <person name="Savchenko A."/>
            <person name="Shiryaev A."/>
            <person name="Soop K."/>
            <person name="Spirin V."/>
            <person name="Szebenyi C."/>
            <person name="Tomsovsky M."/>
            <person name="Tulloss R.E."/>
            <person name="Uehling J."/>
            <person name="Grigoriev I.V."/>
            <person name="Vagvolgyi C."/>
            <person name="Papp T."/>
            <person name="Martin F.M."/>
            <person name="Miettinen O."/>
            <person name="Hibbett D.S."/>
            <person name="Nagy L.G."/>
        </authorList>
    </citation>
    <scope>NUCLEOTIDE SEQUENCE [LARGE SCALE GENOMIC DNA]</scope>
    <source>
        <strain evidence="2 3">CBS 962.96</strain>
    </source>
</reference>
<organism evidence="2 3">
    <name type="scientific">Dendrothele bispora (strain CBS 962.96)</name>
    <dbReference type="NCBI Taxonomy" id="1314807"/>
    <lineage>
        <taxon>Eukaryota</taxon>
        <taxon>Fungi</taxon>
        <taxon>Dikarya</taxon>
        <taxon>Basidiomycota</taxon>
        <taxon>Agaricomycotina</taxon>
        <taxon>Agaricomycetes</taxon>
        <taxon>Agaricomycetidae</taxon>
        <taxon>Agaricales</taxon>
        <taxon>Agaricales incertae sedis</taxon>
        <taxon>Dendrothele</taxon>
    </lineage>
</organism>
<name>A0A4S8KMY1_DENBC</name>
<sequence>MNNPKWDRLLFPTVQKMPKKARAAAARASNLTKARTKLPQVSSEDVPKDENSPPIPNSDNSPNLVDESEDSGTDNDSQFPEIHETTALEHFNTVLQNDHDLAQKQAQERDANRKRPKQYRGNSKRKKQHDLKKGRDLMKKGFPSVKNWLIKTDTHSETEMEASSSTVPVDTSSVSYDTDISESSDTPQDSFSINEPGFPAVSPSHTCASPLLVGEERQRFIEGDMEKEEAEGTRRKRVVQEMLDNRRVDWK</sequence>